<evidence type="ECO:0000256" key="6">
    <source>
        <dbReference type="ARBA" id="ARBA00022989"/>
    </source>
</evidence>
<keyword evidence="3 9" id="KW-0813">Transport</keyword>
<evidence type="ECO:0000256" key="9">
    <source>
        <dbReference type="RuleBase" id="RU000488"/>
    </source>
</evidence>
<reference evidence="12" key="1">
    <citation type="submission" date="2022-11" db="UniProtKB">
        <authorList>
            <consortium name="WormBaseParasite"/>
        </authorList>
    </citation>
    <scope>IDENTIFICATION</scope>
</reference>
<accession>A0A914EHF8</accession>
<keyword evidence="11" id="KW-1185">Reference proteome</keyword>
<dbReference type="AlphaFoldDB" id="A0A914EHF8"/>
<evidence type="ECO:0000313" key="11">
    <source>
        <dbReference type="Proteomes" id="UP000887540"/>
    </source>
</evidence>
<dbReference type="Pfam" id="PF00153">
    <property type="entry name" value="Mito_carr"/>
    <property type="match status" value="3"/>
</dbReference>
<evidence type="ECO:0000256" key="3">
    <source>
        <dbReference type="ARBA" id="ARBA00022448"/>
    </source>
</evidence>
<keyword evidence="6 10" id="KW-1133">Transmembrane helix</keyword>
<proteinExistence type="inferred from homology"/>
<comment type="similarity">
    <text evidence="2 9">Belongs to the mitochondrial carrier (TC 2.A.29) family.</text>
</comment>
<evidence type="ECO:0000256" key="5">
    <source>
        <dbReference type="ARBA" id="ARBA00022737"/>
    </source>
</evidence>
<evidence type="ECO:0000256" key="1">
    <source>
        <dbReference type="ARBA" id="ARBA00004141"/>
    </source>
</evidence>
<dbReference type="SUPFAM" id="SSF103506">
    <property type="entry name" value="Mitochondrial carrier"/>
    <property type="match status" value="1"/>
</dbReference>
<feature type="transmembrane region" description="Helical" evidence="10">
    <location>
        <begin position="81"/>
        <end position="100"/>
    </location>
</feature>
<dbReference type="InterPro" id="IPR018108">
    <property type="entry name" value="MCP_transmembrane"/>
</dbReference>
<dbReference type="WBParaSite" id="ACRNAN_scaffold7904.g27249.t1">
    <property type="protein sequence ID" value="ACRNAN_scaffold7904.g27249.t1"/>
    <property type="gene ID" value="ACRNAN_scaffold7904.g27249"/>
</dbReference>
<feature type="transmembrane region" description="Helical" evidence="10">
    <location>
        <begin position="121"/>
        <end position="141"/>
    </location>
</feature>
<dbReference type="InterPro" id="IPR002067">
    <property type="entry name" value="MCP"/>
</dbReference>
<dbReference type="PRINTS" id="PR00926">
    <property type="entry name" value="MITOCARRIER"/>
</dbReference>
<evidence type="ECO:0000256" key="7">
    <source>
        <dbReference type="ARBA" id="ARBA00023136"/>
    </source>
</evidence>
<feature type="transmembrane region" description="Helical" evidence="10">
    <location>
        <begin position="180"/>
        <end position="200"/>
    </location>
</feature>
<keyword evidence="5" id="KW-0677">Repeat</keyword>
<feature type="repeat" description="Solcar" evidence="8">
    <location>
        <begin position="115"/>
        <end position="203"/>
    </location>
</feature>
<dbReference type="InterPro" id="IPR044712">
    <property type="entry name" value="SLC25A32-like"/>
</dbReference>
<dbReference type="GO" id="GO:0015215">
    <property type="term" value="F:nucleotide transmembrane transporter activity"/>
    <property type="evidence" value="ECO:0007669"/>
    <property type="project" value="UniProtKB-ARBA"/>
</dbReference>
<dbReference type="PANTHER" id="PTHR45683">
    <property type="entry name" value="MITOCHONDRIAL NICOTINAMIDE ADENINE DINUCLEOTIDE TRANSPORTER 1-RELATED-RELATED"/>
    <property type="match status" value="1"/>
</dbReference>
<dbReference type="InterPro" id="IPR023395">
    <property type="entry name" value="MCP_dom_sf"/>
</dbReference>
<evidence type="ECO:0000313" key="12">
    <source>
        <dbReference type="WBParaSite" id="ACRNAN_scaffold7904.g27249.t1"/>
    </source>
</evidence>
<dbReference type="GO" id="GO:0016020">
    <property type="term" value="C:membrane"/>
    <property type="evidence" value="ECO:0007669"/>
    <property type="project" value="UniProtKB-SubCell"/>
</dbReference>
<evidence type="ECO:0000256" key="4">
    <source>
        <dbReference type="ARBA" id="ARBA00022692"/>
    </source>
</evidence>
<keyword evidence="4 8" id="KW-0812">Transmembrane</keyword>
<feature type="repeat" description="Solcar" evidence="8">
    <location>
        <begin position="20"/>
        <end position="109"/>
    </location>
</feature>
<feature type="repeat" description="Solcar" evidence="8">
    <location>
        <begin position="216"/>
        <end position="300"/>
    </location>
</feature>
<protein>
    <submittedName>
        <fullName evidence="12">Mitochondrial folate transporter/carrier</fullName>
    </submittedName>
</protein>
<comment type="subcellular location">
    <subcellularLocation>
        <location evidence="1">Membrane</location>
        <topology evidence="1">Multi-pass membrane protein</topology>
    </subcellularLocation>
</comment>
<evidence type="ECO:0000256" key="8">
    <source>
        <dbReference type="PROSITE-ProRule" id="PRU00282"/>
    </source>
</evidence>
<dbReference type="Proteomes" id="UP000887540">
    <property type="component" value="Unplaced"/>
</dbReference>
<dbReference type="PROSITE" id="PS50920">
    <property type="entry name" value="SOLCAR"/>
    <property type="match status" value="3"/>
</dbReference>
<evidence type="ECO:0000256" key="2">
    <source>
        <dbReference type="ARBA" id="ARBA00006375"/>
    </source>
</evidence>
<dbReference type="Gene3D" id="1.50.40.10">
    <property type="entry name" value="Mitochondrial carrier domain"/>
    <property type="match status" value="2"/>
</dbReference>
<keyword evidence="7 8" id="KW-0472">Membrane</keyword>
<organism evidence="11 12">
    <name type="scientific">Acrobeloides nanus</name>
    <dbReference type="NCBI Taxonomy" id="290746"/>
    <lineage>
        <taxon>Eukaryota</taxon>
        <taxon>Metazoa</taxon>
        <taxon>Ecdysozoa</taxon>
        <taxon>Nematoda</taxon>
        <taxon>Chromadorea</taxon>
        <taxon>Rhabditida</taxon>
        <taxon>Tylenchina</taxon>
        <taxon>Cephalobomorpha</taxon>
        <taxon>Cephaloboidea</taxon>
        <taxon>Cephalobidae</taxon>
        <taxon>Acrobeloides</taxon>
    </lineage>
</organism>
<name>A0A914EHF8_9BILA</name>
<sequence length="307" mass="34944">MKGFARSEVVPYQFRLVEMFSGYEHLIGGLAGGFTSTIVCHPFDLLRIRYSANEGSSLRPQYRSYLHAATSIVKANGIRGLYQGLSPHIIAAPLSWGLYFQIYHKIRAKVEPFQNKNVNNLLVGMGTGVLVLAMTNPLWIVKTRLCLQYENQGVRKYSGMIDCYRKILRYEGWMGLYKGFIPGLVGTVNGAIQFAIYNYLKDWRCRLKNIPQDSPLETSDYLLYSCLSKILSTLLTFPYQVVRTRQQDHNADYKGVIDVLLRTYKGEGILGFYKGALIATFKQTPNAIVTYVVYEHARRIAESFNNN</sequence>
<evidence type="ECO:0000256" key="10">
    <source>
        <dbReference type="SAM" id="Phobius"/>
    </source>
</evidence>